<reference evidence="1" key="1">
    <citation type="submission" date="2021-01" db="EMBL/GenBank/DDBJ databases">
        <title>Tabrizicola alba sp. nov. a motile alkaliphilic bacterium isolated from a soda lake.</title>
        <authorList>
            <person name="Szuroczki S."/>
            <person name="Abbaszade G."/>
            <person name="Schumann P."/>
            <person name="Toth E."/>
        </authorList>
    </citation>
    <scope>NUCLEOTIDE SEQUENCE</scope>
    <source>
        <strain evidence="1">DMG-N-6</strain>
    </source>
</reference>
<dbReference type="InterPro" id="IPR045467">
    <property type="entry name" value="DUF6497"/>
</dbReference>
<proteinExistence type="predicted"/>
<dbReference type="RefSeq" id="WP_202686634.1">
    <property type="nucleotide sequence ID" value="NZ_JAESVN010000001.1"/>
</dbReference>
<evidence type="ECO:0000313" key="1">
    <source>
        <dbReference type="EMBL" id="MBL4915972.1"/>
    </source>
</evidence>
<sequence>MTGEAAKPAIEGDAPILLPSGQQVTFLDAIWNEPGPGGLTTRFRFLAPDIGTGGTVGFDLAVEDMAYLCESYALPRVADNIPPPQQIIITLFDRPVAFGEAAPEATQYFEAYRIEDGLCIWEIY</sequence>
<dbReference type="Proteomes" id="UP000648908">
    <property type="component" value="Unassembled WGS sequence"/>
</dbReference>
<comment type="caution">
    <text evidence="1">The sequence shown here is derived from an EMBL/GenBank/DDBJ whole genome shotgun (WGS) entry which is preliminary data.</text>
</comment>
<gene>
    <name evidence="1" type="ORF">JL811_01955</name>
</gene>
<keyword evidence="2" id="KW-1185">Reference proteome</keyword>
<name>A0A8K0VB20_9RHOB</name>
<dbReference type="EMBL" id="JAESVN010000001">
    <property type="protein sequence ID" value="MBL4915972.1"/>
    <property type="molecule type" value="Genomic_DNA"/>
</dbReference>
<evidence type="ECO:0000313" key="2">
    <source>
        <dbReference type="Proteomes" id="UP000648908"/>
    </source>
</evidence>
<dbReference type="Pfam" id="PF20107">
    <property type="entry name" value="DUF6497"/>
    <property type="match status" value="1"/>
</dbReference>
<protein>
    <submittedName>
        <fullName evidence="1">Acetolactate synthase</fullName>
    </submittedName>
</protein>
<organism evidence="1 2">
    <name type="scientific">Szabonella alba</name>
    <dbReference type="NCBI Taxonomy" id="2804194"/>
    <lineage>
        <taxon>Bacteria</taxon>
        <taxon>Pseudomonadati</taxon>
        <taxon>Pseudomonadota</taxon>
        <taxon>Alphaproteobacteria</taxon>
        <taxon>Rhodobacterales</taxon>
        <taxon>Paracoccaceae</taxon>
        <taxon>Szabonella</taxon>
    </lineage>
</organism>
<accession>A0A8K0VB20</accession>
<dbReference type="AlphaFoldDB" id="A0A8K0VB20"/>